<dbReference type="Gene3D" id="3.40.50.1820">
    <property type="entry name" value="alpha/beta hydrolase"/>
    <property type="match status" value="1"/>
</dbReference>
<dbReference type="Proteomes" id="UP000797356">
    <property type="component" value="Chromosome 5"/>
</dbReference>
<dbReference type="EMBL" id="CM017876">
    <property type="protein sequence ID" value="KAG1341773.1"/>
    <property type="molecule type" value="Genomic_DNA"/>
</dbReference>
<dbReference type="GO" id="GO:0080030">
    <property type="term" value="F:methyl indole-3-acetate esterase activity"/>
    <property type="evidence" value="ECO:0007669"/>
    <property type="project" value="TreeGrafter"/>
</dbReference>
<evidence type="ECO:0000313" key="3">
    <source>
        <dbReference type="Proteomes" id="UP000797356"/>
    </source>
</evidence>
<gene>
    <name evidence="2" type="ORF">COCNU_05G000020</name>
</gene>
<dbReference type="PANTHER" id="PTHR10992">
    <property type="entry name" value="METHYLESTERASE FAMILY MEMBER"/>
    <property type="match status" value="1"/>
</dbReference>
<organism evidence="2 3">
    <name type="scientific">Cocos nucifera</name>
    <name type="common">Coconut palm</name>
    <dbReference type="NCBI Taxonomy" id="13894"/>
    <lineage>
        <taxon>Eukaryota</taxon>
        <taxon>Viridiplantae</taxon>
        <taxon>Streptophyta</taxon>
        <taxon>Embryophyta</taxon>
        <taxon>Tracheophyta</taxon>
        <taxon>Spermatophyta</taxon>
        <taxon>Magnoliopsida</taxon>
        <taxon>Liliopsida</taxon>
        <taxon>Arecaceae</taxon>
        <taxon>Arecoideae</taxon>
        <taxon>Cocoseae</taxon>
        <taxon>Attaleinae</taxon>
        <taxon>Cocos</taxon>
    </lineage>
</organism>
<dbReference type="SUPFAM" id="SSF53474">
    <property type="entry name" value="alpha/beta-Hydrolases"/>
    <property type="match status" value="1"/>
</dbReference>
<keyword evidence="1" id="KW-0378">Hydrolase</keyword>
<dbReference type="GO" id="GO:0080031">
    <property type="term" value="F:methyl salicylate esterase activity"/>
    <property type="evidence" value="ECO:0007669"/>
    <property type="project" value="TreeGrafter"/>
</dbReference>
<dbReference type="OrthoDB" id="408373at2759"/>
<dbReference type="GO" id="GO:0009694">
    <property type="term" value="P:jasmonic acid metabolic process"/>
    <property type="evidence" value="ECO:0007669"/>
    <property type="project" value="TreeGrafter"/>
</dbReference>
<comment type="caution">
    <text evidence="2">The sequence shown here is derived from an EMBL/GenBank/DDBJ whole genome shotgun (WGS) entry which is preliminary data.</text>
</comment>
<dbReference type="AlphaFoldDB" id="A0A8K0N162"/>
<dbReference type="InterPro" id="IPR029058">
    <property type="entry name" value="AB_hydrolase_fold"/>
</dbReference>
<keyword evidence="3" id="KW-1185">Reference proteome</keyword>
<dbReference type="PANTHER" id="PTHR10992:SF1083">
    <property type="entry name" value="METHYLESTERASE 1"/>
    <property type="match status" value="1"/>
</dbReference>
<dbReference type="InterPro" id="IPR045889">
    <property type="entry name" value="MES/HNL"/>
</dbReference>
<dbReference type="GO" id="GO:0009696">
    <property type="term" value="P:salicylic acid metabolic process"/>
    <property type="evidence" value="ECO:0007669"/>
    <property type="project" value="TreeGrafter"/>
</dbReference>
<name>A0A8K0N162_COCNU</name>
<accession>A0A8K0N162</accession>
<evidence type="ECO:0000313" key="2">
    <source>
        <dbReference type="EMBL" id="KAG1341773.1"/>
    </source>
</evidence>
<reference evidence="2" key="2">
    <citation type="submission" date="2019-07" db="EMBL/GenBank/DDBJ databases">
        <authorList>
            <person name="Yang Y."/>
            <person name="Bocs S."/>
            <person name="Baudouin L."/>
        </authorList>
    </citation>
    <scope>NUCLEOTIDE SEQUENCE</scope>
    <source>
        <tissue evidence="2">Spear leaf of Hainan Tall coconut</tissue>
    </source>
</reference>
<protein>
    <submittedName>
        <fullName evidence="2">Putative Salicylic acid-binding protein 2</fullName>
    </submittedName>
</protein>
<dbReference type="GO" id="GO:0080032">
    <property type="term" value="F:methyl jasmonate esterase activity"/>
    <property type="evidence" value="ECO:0007669"/>
    <property type="project" value="TreeGrafter"/>
</dbReference>
<reference evidence="2" key="1">
    <citation type="journal article" date="2017" name="Gigascience">
        <title>The genome draft of coconut (Cocos nucifera).</title>
        <authorList>
            <person name="Xiao Y."/>
            <person name="Xu P."/>
            <person name="Fan H."/>
            <person name="Baudouin L."/>
            <person name="Xia W."/>
            <person name="Bocs S."/>
            <person name="Xu J."/>
            <person name="Li Q."/>
            <person name="Guo A."/>
            <person name="Zhou L."/>
            <person name="Li J."/>
            <person name="Wu Y."/>
            <person name="Ma Z."/>
            <person name="Armero A."/>
            <person name="Issali A.E."/>
            <person name="Liu N."/>
            <person name="Peng M."/>
            <person name="Yang Y."/>
        </authorList>
    </citation>
    <scope>NUCLEOTIDE SEQUENCE</scope>
    <source>
        <tissue evidence="2">Spear leaf of Hainan Tall coconut</tissue>
    </source>
</reference>
<proteinExistence type="predicted"/>
<evidence type="ECO:0000256" key="1">
    <source>
        <dbReference type="ARBA" id="ARBA00022801"/>
    </source>
</evidence>
<sequence length="133" mass="15165">MSYWMDTQFSSSRDQEKSPASMLFGPQFMSLNLYQLCSAEDLTLGMTLVRVGSLFLEDLSSAPPFSKGHYGSVDVVYIICCQDLAITENFQRWMIENNPVKEVKVIEEADHMAMLSRPKELCKYLSEVVNTYV</sequence>